<dbReference type="EMBL" id="JAHRWL010000001">
    <property type="protein sequence ID" value="MBV2359052.1"/>
    <property type="molecule type" value="Genomic_DNA"/>
</dbReference>
<keyword evidence="1" id="KW-1133">Transmembrane helix</keyword>
<evidence type="ECO:0000313" key="3">
    <source>
        <dbReference type="Proteomes" id="UP001166293"/>
    </source>
</evidence>
<proteinExistence type="predicted"/>
<name>A0ABS6N4W3_9RHOB</name>
<sequence>MDMDNTRRAPLQSLFFDHPASVNETYFQHMGFALRFAGLLALAAGAALLHALVPALCERTASTIIRCLHARIEARR</sequence>
<evidence type="ECO:0000256" key="1">
    <source>
        <dbReference type="SAM" id="Phobius"/>
    </source>
</evidence>
<reference evidence="2" key="1">
    <citation type="submission" date="2021-06" db="EMBL/GenBank/DDBJ databases">
        <title>Thalassococcus sp. CAU 1522 isolated from sea sand, Republic of Korea.</title>
        <authorList>
            <person name="Kim W."/>
        </authorList>
    </citation>
    <scope>NUCLEOTIDE SEQUENCE</scope>
    <source>
        <strain evidence="2">CAU 1522</strain>
    </source>
</reference>
<organism evidence="2 3">
    <name type="scientific">Thalassococcus arenae</name>
    <dbReference type="NCBI Taxonomy" id="2851652"/>
    <lineage>
        <taxon>Bacteria</taxon>
        <taxon>Pseudomonadati</taxon>
        <taxon>Pseudomonadota</taxon>
        <taxon>Alphaproteobacteria</taxon>
        <taxon>Rhodobacterales</taxon>
        <taxon>Roseobacteraceae</taxon>
        <taxon>Thalassococcus</taxon>
    </lineage>
</organism>
<protein>
    <recommendedName>
        <fullName evidence="4">Capsule biosynthesis protein</fullName>
    </recommendedName>
</protein>
<feature type="transmembrane region" description="Helical" evidence="1">
    <location>
        <begin position="32"/>
        <end position="56"/>
    </location>
</feature>
<evidence type="ECO:0000313" key="2">
    <source>
        <dbReference type="EMBL" id="MBV2359052.1"/>
    </source>
</evidence>
<gene>
    <name evidence="2" type="ORF">KUH32_04630</name>
</gene>
<keyword evidence="3" id="KW-1185">Reference proteome</keyword>
<evidence type="ECO:0008006" key="4">
    <source>
        <dbReference type="Google" id="ProtNLM"/>
    </source>
</evidence>
<dbReference type="Proteomes" id="UP001166293">
    <property type="component" value="Unassembled WGS sequence"/>
</dbReference>
<keyword evidence="1" id="KW-0812">Transmembrane</keyword>
<dbReference type="Pfam" id="PF19883">
    <property type="entry name" value="DUF6356"/>
    <property type="match status" value="1"/>
</dbReference>
<comment type="caution">
    <text evidence="2">The sequence shown here is derived from an EMBL/GenBank/DDBJ whole genome shotgun (WGS) entry which is preliminary data.</text>
</comment>
<accession>A0ABS6N4W3</accession>
<keyword evidence="1" id="KW-0472">Membrane</keyword>
<dbReference type="InterPro" id="IPR045936">
    <property type="entry name" value="DUF6356"/>
</dbReference>